<dbReference type="AlphaFoldDB" id="A0A8J5LIU5"/>
<dbReference type="InterPro" id="IPR036852">
    <property type="entry name" value="Peptidase_S8/S53_dom_sf"/>
</dbReference>
<accession>A0A8J5LIU5</accession>
<feature type="region of interest" description="Disordered" evidence="3">
    <location>
        <begin position="158"/>
        <end position="181"/>
    </location>
</feature>
<gene>
    <name evidence="4" type="ORF">ZIOFF_020462</name>
</gene>
<comment type="similarity">
    <text evidence="1">Belongs to the peptidase S8 family.</text>
</comment>
<reference evidence="4 5" key="1">
    <citation type="submission" date="2020-08" db="EMBL/GenBank/DDBJ databases">
        <title>Plant Genome Project.</title>
        <authorList>
            <person name="Zhang R.-G."/>
        </authorList>
    </citation>
    <scope>NUCLEOTIDE SEQUENCE [LARGE SCALE GENOMIC DNA]</scope>
    <source>
        <tissue evidence="4">Rhizome</tissue>
    </source>
</reference>
<feature type="region of interest" description="Disordered" evidence="3">
    <location>
        <begin position="30"/>
        <end position="50"/>
    </location>
</feature>
<comment type="caution">
    <text evidence="4">The sequence shown here is derived from an EMBL/GenBank/DDBJ whole genome shotgun (WGS) entry which is preliminary data.</text>
</comment>
<evidence type="ECO:0000256" key="2">
    <source>
        <dbReference type="ARBA" id="ARBA00022729"/>
    </source>
</evidence>
<evidence type="ECO:0000313" key="4">
    <source>
        <dbReference type="EMBL" id="KAG6517083.1"/>
    </source>
</evidence>
<name>A0A8J5LIU5_ZINOF</name>
<keyword evidence="5" id="KW-1185">Reference proteome</keyword>
<keyword evidence="2" id="KW-0732">Signal</keyword>
<dbReference type="InterPro" id="IPR045051">
    <property type="entry name" value="SBT"/>
</dbReference>
<evidence type="ECO:0000313" key="5">
    <source>
        <dbReference type="Proteomes" id="UP000734854"/>
    </source>
</evidence>
<dbReference type="GO" id="GO:0006508">
    <property type="term" value="P:proteolysis"/>
    <property type="evidence" value="ECO:0007669"/>
    <property type="project" value="InterPro"/>
</dbReference>
<feature type="compositionally biased region" description="Polar residues" evidence="3">
    <location>
        <begin position="30"/>
        <end position="41"/>
    </location>
</feature>
<dbReference type="Proteomes" id="UP000734854">
    <property type="component" value="Unassembled WGS sequence"/>
</dbReference>
<protein>
    <submittedName>
        <fullName evidence="4">Uncharacterized protein</fullName>
    </submittedName>
</protein>
<sequence length="283" mass="29943">MRVLLLWRSDHGVRIVSPLAPLTAPARSLTHATTVPKSTPPSLRRTSSLPATSTATTPLLSLLLLAPLCMVPNSTAWLQGLPLTVRPASALQCTRPCGALAVRLVLATVSLTGGRLVSVADCAARGLIWRDAHGGEGGDGGVCGRELWADAANHGQHHAEGHHSRCKHDRSSVSNLDQAGKQPSVCGIDSISTLSLYNCQGQEVSSPKVAWFSSRGPALPFPGVLKPDIAAPGVNILGAYRDSYNVSGVVALLKAPFPVFQLASQEETFHCCLVLQTEELQFR</sequence>
<dbReference type="SUPFAM" id="SSF52743">
    <property type="entry name" value="Subtilisin-like"/>
    <property type="match status" value="1"/>
</dbReference>
<dbReference type="PANTHER" id="PTHR10795">
    <property type="entry name" value="PROPROTEIN CONVERTASE SUBTILISIN/KEXIN"/>
    <property type="match status" value="1"/>
</dbReference>
<organism evidence="4 5">
    <name type="scientific">Zingiber officinale</name>
    <name type="common">Ginger</name>
    <name type="synonym">Amomum zingiber</name>
    <dbReference type="NCBI Taxonomy" id="94328"/>
    <lineage>
        <taxon>Eukaryota</taxon>
        <taxon>Viridiplantae</taxon>
        <taxon>Streptophyta</taxon>
        <taxon>Embryophyta</taxon>
        <taxon>Tracheophyta</taxon>
        <taxon>Spermatophyta</taxon>
        <taxon>Magnoliopsida</taxon>
        <taxon>Liliopsida</taxon>
        <taxon>Zingiberales</taxon>
        <taxon>Zingiberaceae</taxon>
        <taxon>Zingiber</taxon>
    </lineage>
</organism>
<dbReference type="EMBL" id="JACMSC010000006">
    <property type="protein sequence ID" value="KAG6517083.1"/>
    <property type="molecule type" value="Genomic_DNA"/>
</dbReference>
<proteinExistence type="inferred from homology"/>
<evidence type="ECO:0000256" key="3">
    <source>
        <dbReference type="SAM" id="MobiDB-lite"/>
    </source>
</evidence>
<evidence type="ECO:0000256" key="1">
    <source>
        <dbReference type="ARBA" id="ARBA00011073"/>
    </source>
</evidence>
<dbReference type="GO" id="GO:0004252">
    <property type="term" value="F:serine-type endopeptidase activity"/>
    <property type="evidence" value="ECO:0007669"/>
    <property type="project" value="InterPro"/>
</dbReference>
<dbReference type="Gene3D" id="3.40.50.200">
    <property type="entry name" value="Peptidase S8/S53 domain"/>
    <property type="match status" value="1"/>
</dbReference>